<dbReference type="SUPFAM" id="SSF48452">
    <property type="entry name" value="TPR-like"/>
    <property type="match status" value="1"/>
</dbReference>
<dbReference type="Proteomes" id="UP000618931">
    <property type="component" value="Unassembled WGS sequence"/>
</dbReference>
<dbReference type="RefSeq" id="WP_196292804.1">
    <property type="nucleotide sequence ID" value="NZ_JADQDM010000003.1"/>
</dbReference>
<evidence type="ECO:0008006" key="3">
    <source>
        <dbReference type="Google" id="ProtNLM"/>
    </source>
</evidence>
<accession>A0ABS0I437</accession>
<evidence type="ECO:0000313" key="2">
    <source>
        <dbReference type="Proteomes" id="UP000618931"/>
    </source>
</evidence>
<name>A0ABS0I437_9BACT</name>
<reference evidence="1 2" key="1">
    <citation type="submission" date="2020-11" db="EMBL/GenBank/DDBJ databases">
        <authorList>
            <person name="Kim M.K."/>
        </authorList>
    </citation>
    <scope>NUCLEOTIDE SEQUENCE [LARGE SCALE GENOMIC DNA]</scope>
    <source>
        <strain evidence="1 2">BT662</strain>
    </source>
</reference>
<keyword evidence="2" id="KW-1185">Reference proteome</keyword>
<dbReference type="InterPro" id="IPR011990">
    <property type="entry name" value="TPR-like_helical_dom_sf"/>
</dbReference>
<dbReference type="Gene3D" id="1.25.40.10">
    <property type="entry name" value="Tetratricopeptide repeat domain"/>
    <property type="match status" value="1"/>
</dbReference>
<organism evidence="1 2">
    <name type="scientific">Hymenobacter ruricola</name>
    <dbReference type="NCBI Taxonomy" id="2791023"/>
    <lineage>
        <taxon>Bacteria</taxon>
        <taxon>Pseudomonadati</taxon>
        <taxon>Bacteroidota</taxon>
        <taxon>Cytophagia</taxon>
        <taxon>Cytophagales</taxon>
        <taxon>Hymenobacteraceae</taxon>
        <taxon>Hymenobacter</taxon>
    </lineage>
</organism>
<evidence type="ECO:0000313" key="1">
    <source>
        <dbReference type="EMBL" id="MBF9221357.1"/>
    </source>
</evidence>
<gene>
    <name evidence="1" type="ORF">I2H31_09590</name>
</gene>
<sequence length="107" mass="12115">MSRTTRVRGQFNALRADTAHYYLRENELNRLGYDLLHNGYPAQSVEVFKLNAILFPASFNVYDSYGDACRDTGLRGEAIFLYQCALALNPASKGTQVSLRRLLDPPR</sequence>
<comment type="caution">
    <text evidence="1">The sequence shown here is derived from an EMBL/GenBank/DDBJ whole genome shotgun (WGS) entry which is preliminary data.</text>
</comment>
<dbReference type="EMBL" id="JADQDM010000003">
    <property type="protein sequence ID" value="MBF9221357.1"/>
    <property type="molecule type" value="Genomic_DNA"/>
</dbReference>
<protein>
    <recommendedName>
        <fullName evidence="3">Tetratricopeptide repeat protein</fullName>
    </recommendedName>
</protein>
<proteinExistence type="predicted"/>